<name>A0A3D9HJV1_9PROT</name>
<keyword evidence="2" id="KW-0560">Oxidoreductase</keyword>
<dbReference type="PANTHER" id="PTHR48106">
    <property type="entry name" value="QUINONE OXIDOREDUCTASE PIG3-RELATED"/>
    <property type="match status" value="1"/>
</dbReference>
<dbReference type="InterPro" id="IPR014189">
    <property type="entry name" value="Quinone_OxRdtase_PIG3"/>
</dbReference>
<keyword evidence="5" id="KW-1185">Reference proteome</keyword>
<dbReference type="Gene3D" id="3.90.180.10">
    <property type="entry name" value="Medium-chain alcohol dehydrogenases, catalytic domain"/>
    <property type="match status" value="1"/>
</dbReference>
<gene>
    <name evidence="4" type="ORF">DFP90_105105</name>
</gene>
<feature type="domain" description="Enoyl reductase (ER)" evidence="3">
    <location>
        <begin position="16"/>
        <end position="329"/>
    </location>
</feature>
<dbReference type="InterPro" id="IPR020843">
    <property type="entry name" value="ER"/>
</dbReference>
<reference evidence="4 5" key="1">
    <citation type="submission" date="2018-07" db="EMBL/GenBank/DDBJ databases">
        <title>Genomic Encyclopedia of Type Strains, Phase III (KMG-III): the genomes of soil and plant-associated and newly described type strains.</title>
        <authorList>
            <person name="Whitman W."/>
        </authorList>
    </citation>
    <scope>NUCLEOTIDE SEQUENCE [LARGE SCALE GENOMIC DNA]</scope>
    <source>
        <strain evidence="4 5">CECT 8488</strain>
    </source>
</reference>
<sequence>MSLPDTMRVVEITEAGGPEVLKPAARPVPKPGPGQVLIQVSAAGVNRPDCLQRAGLYPPPKDASDLPGLEVAGTVAALGDGVTSLSVGEAVCALTPGGGYAEYCLTHHSHCLPLPKDYDMVQAAALPETFFTVWSNIFDRARLVAGESLLVHGGSSGIGSTAIQLAKAFGAHVIVTVGNEEKSAFCRNLGADHAINYKTENWVERVKEITGGKGVNVVFDMVAGDYIQGNIDILAVDGRYALLAFLKGPKATVNFRRVLTDRLTISGSTLRPQSDKAKGAIASSLLGSVWPLLDSGKIKPVIHATFPLEKADEAHALMESSAHMGKIMLAV</sequence>
<dbReference type="CDD" id="cd05276">
    <property type="entry name" value="p53_inducible_oxidoreductase"/>
    <property type="match status" value="1"/>
</dbReference>
<protein>
    <submittedName>
        <fullName evidence="4">Putative PIG3 family NAD(P)H quinone oxidoreductase</fullName>
    </submittedName>
</protein>
<dbReference type="InterPro" id="IPR013154">
    <property type="entry name" value="ADH-like_N"/>
</dbReference>
<comment type="caution">
    <text evidence="4">The sequence shown here is derived from an EMBL/GenBank/DDBJ whole genome shotgun (WGS) entry which is preliminary data.</text>
</comment>
<organism evidence="4 5">
    <name type="scientific">Aestuariispira insulae</name>
    <dbReference type="NCBI Taxonomy" id="1461337"/>
    <lineage>
        <taxon>Bacteria</taxon>
        <taxon>Pseudomonadati</taxon>
        <taxon>Pseudomonadota</taxon>
        <taxon>Alphaproteobacteria</taxon>
        <taxon>Rhodospirillales</taxon>
        <taxon>Kiloniellaceae</taxon>
        <taxon>Aestuariispira</taxon>
    </lineage>
</organism>
<evidence type="ECO:0000256" key="2">
    <source>
        <dbReference type="ARBA" id="ARBA00023002"/>
    </source>
</evidence>
<dbReference type="EMBL" id="QRDW01000005">
    <property type="protein sequence ID" value="RED49734.1"/>
    <property type="molecule type" value="Genomic_DNA"/>
</dbReference>
<accession>A0A3D9HJV1</accession>
<dbReference type="SMART" id="SM00829">
    <property type="entry name" value="PKS_ER"/>
    <property type="match status" value="1"/>
</dbReference>
<dbReference type="InterPro" id="IPR013149">
    <property type="entry name" value="ADH-like_C"/>
</dbReference>
<evidence type="ECO:0000313" key="4">
    <source>
        <dbReference type="EMBL" id="RED49734.1"/>
    </source>
</evidence>
<dbReference type="Gene3D" id="3.40.50.720">
    <property type="entry name" value="NAD(P)-binding Rossmann-like Domain"/>
    <property type="match status" value="1"/>
</dbReference>
<evidence type="ECO:0000259" key="3">
    <source>
        <dbReference type="SMART" id="SM00829"/>
    </source>
</evidence>
<dbReference type="RefSeq" id="WP_218044672.1">
    <property type="nucleotide sequence ID" value="NZ_QRDW01000005.1"/>
</dbReference>
<dbReference type="Pfam" id="PF08240">
    <property type="entry name" value="ADH_N"/>
    <property type="match status" value="1"/>
</dbReference>
<dbReference type="GO" id="GO:0016651">
    <property type="term" value="F:oxidoreductase activity, acting on NAD(P)H"/>
    <property type="evidence" value="ECO:0007669"/>
    <property type="project" value="TreeGrafter"/>
</dbReference>
<dbReference type="InterPro" id="IPR011032">
    <property type="entry name" value="GroES-like_sf"/>
</dbReference>
<dbReference type="SUPFAM" id="SSF51735">
    <property type="entry name" value="NAD(P)-binding Rossmann-fold domains"/>
    <property type="match status" value="1"/>
</dbReference>
<proteinExistence type="predicted"/>
<evidence type="ECO:0000256" key="1">
    <source>
        <dbReference type="ARBA" id="ARBA00022857"/>
    </source>
</evidence>
<dbReference type="InterPro" id="IPR036291">
    <property type="entry name" value="NAD(P)-bd_dom_sf"/>
</dbReference>
<dbReference type="AlphaFoldDB" id="A0A3D9HJV1"/>
<dbReference type="Proteomes" id="UP000256845">
    <property type="component" value="Unassembled WGS sequence"/>
</dbReference>
<dbReference type="NCBIfam" id="TIGR02824">
    <property type="entry name" value="quinone_pig3"/>
    <property type="match status" value="1"/>
</dbReference>
<dbReference type="Pfam" id="PF00107">
    <property type="entry name" value="ADH_zinc_N"/>
    <property type="match status" value="1"/>
</dbReference>
<dbReference type="SUPFAM" id="SSF50129">
    <property type="entry name" value="GroES-like"/>
    <property type="match status" value="1"/>
</dbReference>
<dbReference type="GO" id="GO:0070402">
    <property type="term" value="F:NADPH binding"/>
    <property type="evidence" value="ECO:0007669"/>
    <property type="project" value="TreeGrafter"/>
</dbReference>
<dbReference type="PANTHER" id="PTHR48106:SF8">
    <property type="entry name" value="OS02G0805600 PROTEIN"/>
    <property type="match status" value="1"/>
</dbReference>
<keyword evidence="1" id="KW-0521">NADP</keyword>
<evidence type="ECO:0000313" key="5">
    <source>
        <dbReference type="Proteomes" id="UP000256845"/>
    </source>
</evidence>